<dbReference type="CDD" id="cd08952">
    <property type="entry name" value="KR_1_SDR_x"/>
    <property type="match status" value="4"/>
</dbReference>
<dbReference type="EC" id="2.3.1.94" evidence="13"/>
<dbReference type="InterPro" id="IPR013968">
    <property type="entry name" value="PKS_KR"/>
</dbReference>
<dbReference type="GO" id="GO:0006633">
    <property type="term" value="P:fatty acid biosynthetic process"/>
    <property type="evidence" value="ECO:0007669"/>
    <property type="project" value="InterPro"/>
</dbReference>
<dbReference type="GO" id="GO:0033068">
    <property type="term" value="P:macrolide biosynthetic process"/>
    <property type="evidence" value="ECO:0007669"/>
    <property type="project" value="UniProtKB-ARBA"/>
</dbReference>
<reference evidence="16 17" key="1">
    <citation type="submission" date="2016-12" db="EMBL/GenBank/DDBJ databases">
        <title>The draft genome sequence of Actinophytocola xinjiangensis.</title>
        <authorList>
            <person name="Wang W."/>
            <person name="Yuan L."/>
        </authorList>
    </citation>
    <scope>NUCLEOTIDE SEQUENCE [LARGE SCALE GENOMIC DNA]</scope>
    <source>
        <strain evidence="16 17">CGMCC 4.4663</strain>
    </source>
</reference>
<dbReference type="InterPro" id="IPR014043">
    <property type="entry name" value="Acyl_transferase_dom"/>
</dbReference>
<evidence type="ECO:0000256" key="1">
    <source>
        <dbReference type="ARBA" id="ARBA00001957"/>
    </source>
</evidence>
<dbReference type="InterPro" id="IPR016036">
    <property type="entry name" value="Malonyl_transacylase_ACP-bd"/>
</dbReference>
<evidence type="ECO:0000256" key="3">
    <source>
        <dbReference type="ARBA" id="ARBA00022553"/>
    </source>
</evidence>
<name>A0A7Z1AV88_9PSEU</name>
<evidence type="ECO:0000256" key="9">
    <source>
        <dbReference type="ARBA" id="ARBA00052442"/>
    </source>
</evidence>
<keyword evidence="17" id="KW-1185">Reference proteome</keyword>
<protein>
    <recommendedName>
        <fullName evidence="13">6-deoxyerythronolide-B synthase</fullName>
        <ecNumber evidence="13">2.3.1.94</ecNumber>
    </recommendedName>
</protein>
<dbReference type="SMART" id="SM00822">
    <property type="entry name" value="PKS_KR"/>
    <property type="match status" value="4"/>
</dbReference>
<dbReference type="InterPro" id="IPR032821">
    <property type="entry name" value="PKS_assoc"/>
</dbReference>
<dbReference type="InterPro" id="IPR057326">
    <property type="entry name" value="KR_dom"/>
</dbReference>
<dbReference type="Gene3D" id="3.40.50.720">
    <property type="entry name" value="NAD(P)-binding Rossmann-like Domain"/>
    <property type="match status" value="4"/>
</dbReference>
<dbReference type="InterPro" id="IPR009081">
    <property type="entry name" value="PP-bd_ACP"/>
</dbReference>
<dbReference type="Pfam" id="PF02801">
    <property type="entry name" value="Ketoacyl-synt_C"/>
    <property type="match status" value="4"/>
</dbReference>
<dbReference type="GO" id="GO:0047879">
    <property type="term" value="F:erythronolide synthase activity"/>
    <property type="evidence" value="ECO:0007669"/>
    <property type="project" value="UniProtKB-EC"/>
</dbReference>
<dbReference type="CDD" id="cd00833">
    <property type="entry name" value="PKS"/>
    <property type="match status" value="4"/>
</dbReference>
<evidence type="ECO:0000256" key="12">
    <source>
        <dbReference type="ARBA" id="ARBA00063272"/>
    </source>
</evidence>
<dbReference type="SUPFAM" id="SSF55048">
    <property type="entry name" value="Probable ACP-binding domain of malonyl-CoA ACP transacylase"/>
    <property type="match status" value="4"/>
</dbReference>
<dbReference type="InterPro" id="IPR020806">
    <property type="entry name" value="PKS_PP-bd"/>
</dbReference>
<dbReference type="PROSITE" id="PS00012">
    <property type="entry name" value="PHOSPHOPANTETHEINE"/>
    <property type="match status" value="4"/>
</dbReference>
<evidence type="ECO:0000256" key="2">
    <source>
        <dbReference type="ARBA" id="ARBA00022450"/>
    </source>
</evidence>
<dbReference type="InterPro" id="IPR016039">
    <property type="entry name" value="Thiolase-like"/>
</dbReference>
<dbReference type="InterPro" id="IPR036736">
    <property type="entry name" value="ACP-like_sf"/>
</dbReference>
<dbReference type="InterPro" id="IPR036291">
    <property type="entry name" value="NAD(P)-bd_dom_sf"/>
</dbReference>
<dbReference type="Pfam" id="PF08990">
    <property type="entry name" value="Docking"/>
    <property type="match status" value="1"/>
</dbReference>
<keyword evidence="8" id="KW-0012">Acyltransferase</keyword>
<dbReference type="PROSITE" id="PS00606">
    <property type="entry name" value="KS3_1"/>
    <property type="match status" value="4"/>
</dbReference>
<feature type="domain" description="Carrier" evidence="14">
    <location>
        <begin position="4161"/>
        <end position="4236"/>
    </location>
</feature>
<keyword evidence="6" id="KW-0045">Antibiotic biosynthesis</keyword>
<dbReference type="Proteomes" id="UP000185696">
    <property type="component" value="Unassembled WGS sequence"/>
</dbReference>
<dbReference type="PANTHER" id="PTHR43775:SF51">
    <property type="entry name" value="INACTIVE PHENOLPHTHIOCEROL SYNTHESIS POLYKETIDE SYNTHASE TYPE I PKS1-RELATED"/>
    <property type="match status" value="1"/>
</dbReference>
<dbReference type="NCBIfam" id="NF045894">
    <property type="entry name" value="PKS_plus_SDR"/>
    <property type="match status" value="3"/>
</dbReference>
<comment type="subunit">
    <text evidence="12">Homodimer. Erythronolide synthase is composed of EryAI, EryAII and EryAIII multimodular (2 modules) polypeptides each coding for a functional synthase subunit which participates in 2 of the six FAS-like elongation steps required for formation of the polyketide. Module 1, 2, 3, 4, 5, and 6 participating in biosynthesis steps 1, 2, 3, 4, 5, and 6, respectively.</text>
</comment>
<comment type="pathway">
    <text evidence="11">Antibiotic biosynthesis; erythromycin biosynthesis.</text>
</comment>
<dbReference type="InterPro" id="IPR018201">
    <property type="entry name" value="Ketoacyl_synth_AS"/>
</dbReference>
<dbReference type="InterPro" id="IPR006162">
    <property type="entry name" value="Ppantetheine_attach_site"/>
</dbReference>
<dbReference type="InterPro" id="IPR001227">
    <property type="entry name" value="Ac_transferase_dom_sf"/>
</dbReference>
<feature type="domain" description="Carrier" evidence="14">
    <location>
        <begin position="1377"/>
        <end position="1452"/>
    </location>
</feature>
<evidence type="ECO:0000256" key="8">
    <source>
        <dbReference type="ARBA" id="ARBA00023315"/>
    </source>
</evidence>
<dbReference type="FunFam" id="3.40.47.10:FF:000019">
    <property type="entry name" value="Polyketide synthase type I"/>
    <property type="match status" value="4"/>
</dbReference>
<dbReference type="PANTHER" id="PTHR43775">
    <property type="entry name" value="FATTY ACID SYNTHASE"/>
    <property type="match status" value="1"/>
</dbReference>
<accession>A0A7Z1AV88</accession>
<feature type="domain" description="Ketosynthase family 3 (KS3)" evidence="15">
    <location>
        <begin position="1466"/>
        <end position="1881"/>
    </location>
</feature>
<dbReference type="Pfam" id="PF00109">
    <property type="entry name" value="ketoacyl-synt"/>
    <property type="match status" value="4"/>
</dbReference>
<dbReference type="FunFam" id="3.40.366.10:FF:000002">
    <property type="entry name" value="Probable polyketide synthase 2"/>
    <property type="match status" value="2"/>
</dbReference>
<dbReference type="SUPFAM" id="SSF52151">
    <property type="entry name" value="FabD/lysophospholipase-like"/>
    <property type="match status" value="4"/>
</dbReference>
<evidence type="ECO:0000259" key="15">
    <source>
        <dbReference type="PROSITE" id="PS52004"/>
    </source>
</evidence>
<evidence type="ECO:0000256" key="4">
    <source>
        <dbReference type="ARBA" id="ARBA00022679"/>
    </source>
</evidence>
<comment type="catalytic activity">
    <reaction evidence="9">
        <text>6 (S)-methylmalonyl-CoA + propanoyl-CoA + 6 NADPH + 12 H(+) = 6-deoxyerythronolide B + 6 CO2 + 6 NADP(+) + 7 CoA + H2O</text>
        <dbReference type="Rhea" id="RHEA:23068"/>
        <dbReference type="ChEBI" id="CHEBI:15377"/>
        <dbReference type="ChEBI" id="CHEBI:15378"/>
        <dbReference type="ChEBI" id="CHEBI:16089"/>
        <dbReference type="ChEBI" id="CHEBI:16526"/>
        <dbReference type="ChEBI" id="CHEBI:57287"/>
        <dbReference type="ChEBI" id="CHEBI:57327"/>
        <dbReference type="ChEBI" id="CHEBI:57392"/>
        <dbReference type="ChEBI" id="CHEBI:57783"/>
        <dbReference type="ChEBI" id="CHEBI:58349"/>
        <dbReference type="EC" id="2.3.1.94"/>
    </reaction>
</comment>
<feature type="domain" description="Ketosynthase family 3 (KS3)" evidence="15">
    <location>
        <begin position="2791"/>
        <end position="3202"/>
    </location>
</feature>
<dbReference type="SUPFAM" id="SSF53901">
    <property type="entry name" value="Thiolase-like"/>
    <property type="match status" value="4"/>
</dbReference>
<feature type="domain" description="Carrier" evidence="14">
    <location>
        <begin position="5668"/>
        <end position="5743"/>
    </location>
</feature>
<proteinExistence type="predicted"/>
<gene>
    <name evidence="16" type="ORF">BLA60_36325</name>
</gene>
<keyword evidence="2" id="KW-0596">Phosphopantetheine</keyword>
<dbReference type="SMART" id="SM01294">
    <property type="entry name" value="PKS_PP_betabranch"/>
    <property type="match status" value="4"/>
</dbReference>
<dbReference type="SUPFAM" id="SSF51735">
    <property type="entry name" value="NAD(P)-binding Rossmann-fold domains"/>
    <property type="match status" value="8"/>
</dbReference>
<organism evidence="16 17">
    <name type="scientific">Actinophytocola xinjiangensis</name>
    <dbReference type="NCBI Taxonomy" id="485602"/>
    <lineage>
        <taxon>Bacteria</taxon>
        <taxon>Bacillati</taxon>
        <taxon>Actinomycetota</taxon>
        <taxon>Actinomycetes</taxon>
        <taxon>Pseudonocardiales</taxon>
        <taxon>Pseudonocardiaceae</taxon>
    </lineage>
</organism>
<feature type="domain" description="Carrier" evidence="14">
    <location>
        <begin position="2704"/>
        <end position="2779"/>
    </location>
</feature>
<dbReference type="GO" id="GO:0004315">
    <property type="term" value="F:3-oxoacyl-[acyl-carrier-protein] synthase activity"/>
    <property type="evidence" value="ECO:0007669"/>
    <property type="project" value="InterPro"/>
</dbReference>
<dbReference type="Gene3D" id="6.10.140.1830">
    <property type="match status" value="1"/>
</dbReference>
<feature type="domain" description="Ketosynthase family 3 (KS3)" evidence="15">
    <location>
        <begin position="33"/>
        <end position="456"/>
    </location>
</feature>
<dbReference type="PROSITE" id="PS50075">
    <property type="entry name" value="CARRIER"/>
    <property type="match status" value="4"/>
</dbReference>
<dbReference type="InterPro" id="IPR015083">
    <property type="entry name" value="NorB/c/GfsB-D-like_docking"/>
</dbReference>
<dbReference type="InterPro" id="IPR050091">
    <property type="entry name" value="PKS_NRPS_Biosynth_Enz"/>
</dbReference>
<dbReference type="FunFam" id="1.10.1200.10:FF:000007">
    <property type="entry name" value="Probable polyketide synthase pks17"/>
    <property type="match status" value="3"/>
</dbReference>
<dbReference type="InterPro" id="IPR016035">
    <property type="entry name" value="Acyl_Trfase/lysoPLipase"/>
</dbReference>
<dbReference type="Pfam" id="PF00698">
    <property type="entry name" value="Acyl_transf_1"/>
    <property type="match status" value="4"/>
</dbReference>
<evidence type="ECO:0000313" key="17">
    <source>
        <dbReference type="Proteomes" id="UP000185696"/>
    </source>
</evidence>
<evidence type="ECO:0000259" key="14">
    <source>
        <dbReference type="PROSITE" id="PS50075"/>
    </source>
</evidence>
<comment type="function">
    <text evidence="10">Involved in the biosynthesis of antibiotic erythromycin via the biosynthesis of its aglycone precursor, 6-deoxyerythronolide B (6-dEB).</text>
</comment>
<evidence type="ECO:0000256" key="6">
    <source>
        <dbReference type="ARBA" id="ARBA00023194"/>
    </source>
</evidence>
<dbReference type="Gene3D" id="1.10.287.1960">
    <property type="match status" value="1"/>
</dbReference>
<dbReference type="InterPro" id="IPR014030">
    <property type="entry name" value="Ketoacyl_synth_N"/>
</dbReference>
<dbReference type="Pfam" id="PF18369">
    <property type="entry name" value="PKS_DE"/>
    <property type="match status" value="1"/>
</dbReference>
<dbReference type="Gene3D" id="3.30.70.3290">
    <property type="match status" value="4"/>
</dbReference>
<dbReference type="PROSITE" id="PS52004">
    <property type="entry name" value="KS3_2"/>
    <property type="match status" value="4"/>
</dbReference>
<keyword evidence="7" id="KW-0511">Multifunctional enzyme</keyword>
<dbReference type="RefSeq" id="WP_075137616.1">
    <property type="nucleotide sequence ID" value="NZ_MSIF01000029.1"/>
</dbReference>
<dbReference type="InterPro" id="IPR020841">
    <property type="entry name" value="PKS_Beta-ketoAc_synthase_dom"/>
</dbReference>
<dbReference type="Pfam" id="PF08659">
    <property type="entry name" value="KR"/>
    <property type="match status" value="4"/>
</dbReference>
<dbReference type="SMART" id="SM00825">
    <property type="entry name" value="PKS_KS"/>
    <property type="match status" value="4"/>
</dbReference>
<evidence type="ECO:0000313" key="16">
    <source>
        <dbReference type="EMBL" id="OLF05410.1"/>
    </source>
</evidence>
<sequence length="5819" mass="604584">MADEDKLRDYLRRAIAEAHDSRTRLQEVTERAVEPIAIISMACRFPGGADTPEALWRLLADGVDAVTDPPANRGWDTASLYHPDPEHPGTAYTFDAAFLDRVAAFDAEFFGLSPREALGTDPQQRLLLEIAWEAAERAGIDPKSLRGGDTGTFVGGYDAQYGAALGRDDRLDGHAVTGLSPSVLSGRISYLMGLEGPTVTIDTACSSSLVAIHLAIQSLRRRECGLAFAGGVALLLSPDLFVMFSRQRGMAADGRSKAFSDDADGVGWGEGAGVVMLERLSDARRNGHPVLAVIRGSAINSDGASNGLTAPNGPSQRRMLRAALADAGLGPSDVDVVEAHGTGTTLGDPIEAQALLETYGQNREHPLLIGSIKSNIGHTQNAAGVAGVLKLVLAMRNRLLPPTLHVTRPSTHVDWSAGAVSLLTEAREWPRADRPMRAGVSAFGISGTNAHLILEEAPEAEPASAPDPVPFAAVPLALSARSPEALRDMATRAAALPDSLVDTAFSYATTRSDFEQRAVVVAGDEAAARTALRALAEGATDPALLTGEAIGGRTALLFTGQGSQRLGMGRELHARFPVFASAFDEVVDRFPGLRAVMWGDDPAELNRTGWAQPALFALEVALFRLVSSWGIRADHVAGHSVGEIAAAQVAGVFSLDDACALVQARAWLMEALPEGGAMVAVRCSEDELTLTGGVSVAAVNGPDSVVLSGVESEVMAVVGERKYKRLSVSHAFHSPLMDPMLEAFRVAIAGISFATPTIPLPKDVGSVDYWVDQVRDTVRFADDVTTMTDAGVTRFVELGPDGALSAMLPEGVTAVPLLRRDRGEEQTAVTALARLYVTGLPIDGDFFAGLGARVVPLPTYPFQHQDFWPEHGATVSASSDDFWSLVDGHPGAFADALRLPSDTAAQVLPALSDWRDRRRVTETTDSWRYRVGWAPLRTSDATGLTGTWLLVRPDDECPLADEVAAALAAAGASVRELVLPTGAAVPDLSDVDNMVSLLGLDERTEPGTSVVPAGLAGTTRLLRASSVPLWTITSGAVATGRRDAVTHPEQATLWGLGRVAALEQPGVWAGLVDLPESLDDRAAARLVAVLAGAHGTEDQVAVRSWGVFGRRLVSAPARPVPDGPRLRGTVLVTGGTGGLGGLVARWARAAGADHVVLVSRRGGQAPEGLGCRVTMVACDVSDRDALASVVAEYSPNAVVHAAGTVLGDADVAAVTSGQLEHLLSAKLAARHLHELTENLDAFVLFGSAAGVWGSAGLAGYSAANAYLDALAEHRAAAGLPAVSIGWGTWGAVGIAADHQDASLRLSRHGVRELDPALAVEVLDRAVAEGHPTLVVADLDLARFVASFTARRPSDLFTGLLPDTPAEASVRTAPADPAALLDLVRVEVAAVLGHSGADAVAPDRAFADLGFDSLTAVELRDRLSSLFGTRLPATLVFDHPTAAALAAHLAGDADLPTAAGVAAPPEQDPVVIVGMGCRLPGGVESPADLWRLLVAERSGVSDFPADRGWDLAGVASATTRGGFLAGAADFDAEFFGISPREALAMDPQQRLLLETTWDAVEAAGIAPESLRGSGTGVFVGNSGQDYVSVLDASEDDAAGHVGIGTAASVLSGRLAYTLGLEGPAVTVDTACSSSLVALHLAAKALRDGECSLALVGGVTVMSTPNTFVEFSVQGGLAADGNCKPFSDDADGTGWSEGVGVLVVARRSDAERAGYPVLAIVRGSAVNSDGASNGLTAPNGPSQQRVIRAALADAGLSTSDVDVVEAHGTGTTLGDPIEAQALLATYGQDRRTPLLVGSVKSNIGHAQAAAGIAGVIKSVLAMRSGIVPASLHVTAPTSHVDWSTGSVELVTANTGWPTVERPRRTGVSAFGVSGTNAHVVLEQVADEPAQRAEPAVVPWVLSARTSRALTARATALSTVDEAPVRIAAALARHGVLEHRAVLLSTLDGVVEVARDEIVGDDSVGSLAFLFAGQGSQRVGMGRALYDRFPVFADAFDEVADVLDARMAGALRDVMWGVDAEALNRTGWAQPALFAFEVALYRLVESLGVRPDVLVGHSVGEIAAAHVAGVFSLDDACSLVAARARLMEALPEGGAMVAIRTADVVLTDGVSVAAVNGPDNVVLSGVESEVLAAVEGLEFTRLRVSHAFHSPLMDPMLADFRAAIAGISFAEPTIALTKDVGSVDYWVNQVRDTVRFADDVAATGADTFLELGPDSTLSALVDGIPLLRRDRDDQVAFLTGLARLYVTGVPVAWATLFTGVPGATLPGYPFERTRYWPTLPTTEQPVTSWTYRETWRRLPDVDATPRRWVAIVPETPDAWTTTVAAALAADTVAITDLDHLPAAEGILSFVGIDTAAVLRAGLDVPVWALTRGAVAVEDGETPNEAQAAVHGFGRTAALEYPAEWGGLLDLPAELTDTVLATVARALAHGANELAVRESGAYGRRLVRAELPAGGWRPRGTVLVTGGTGALGGHVARGLAADGAEHLLLVSRRGTDAPGVDDLCAELREAGARVTVVAADAADREHLSAVLAEHPVTAIVHTAGVVHDGMIDTLDPADLAAMRHAKVTSALVLDECSADLDLDAFVLFASASAVIGNPGQAGYAAANAELVALAQRRHARGLTATAIAWGPWAGAGMAAGHRPANVPLLDPEAAAGLLGPAVASGEPSLLVLDLTDRRLFTGHRHHPLFAELPDVAEAPPTAAPGDPAGLLAAVRAAVASVLGHPTTESIGLDTAFRDLGFDSLTAVELRNRLTAVTGLTLPAGIVFDFPTVRQLTDHLLGTLPTVEATAEIATAEPVAIIGMACRFPGGVTTPEELWDLLAQGRDAVGPLPTDRGWDTSTPHGAGGFLTDVAGFDAGFFGISPREALAMDPQQRLLLETSWEAFENAGIDPVAGRGSRTGVFVGTNGQDYLELVRGCVEDTDGHAGTGIAASVLAGRISYTFGLEGPALTVDTACSSSLVALHLAADSLRRGECDLALAGGVTVMSTAGPVTELGRQGAVSPDGRCRAFAEGADGAGFAEGVGMLLVAPLSTARRSGYPILAVLLGSAVNQDGASNGLTAPNGPAQQRVITQALANAGLSPSDITAVEAHGTGTKLGDPIEAQALLATYGRDREAPLYLGSVKSNLGHTQAAAGVAGVMKMVLAMRHRRLPRTLHAETPSSHVDWTGAVRLLTEPVDWGTDGGPMRAGVSSFGISGTNAHVVLGEAPAVATEPGAAPPVIPYLLSARSPRALRDLAHRLSDEDADPLSIAATLAGRTRFDHRAVVVGAEAAELSDGLRALADDRPAANVVTGTAATARRVVLVFPGQGAQWAGMGAALLDHEPVFAAAVDECAAALAPHVTWSLHEVLRTGDGLERVDVVQPASWAMMVALARVWAARGVVPDAVLGHSQGEIAAAVVAGALSIEDAARVVALRSQAIAAHLSGRGAMASVAEPVETVIARLEKLDGDASIAAVNGPAAVVVSGDPSALAALVTDCEADDVRAKMIPVDYASHSRHVEDIRDVLLTDLAEVAPSPAVVPFRSTVTGGWDPSVDADYWYRNLRGAVGLLDAVAELAEAGYDTFVEVSPHPVLTLPIQETAPTAAVFGTLRRDDGGADRLALALAQAHTLGVAVRWPALPGNHVDLPTYPFQRERYWPTVAPTHARDDELWTALADPEKHLNLPADALADVLPALRSWREQRSAESTVDDWRYRVAWRPVTGVRDRVPDGEWLLVTASGVDDTDVRAAFANSGVPFRVLVLDETDLDRVTLAARLPGEVTSIVSLLAVAEQPCATHPDLPLGLALTITLVQALGDTTAPVWALTRGAVSTNDTEPLTNPSQALTLGVGWTAALEHPRRWGGVVDLPAALDERAGRRLLTVLAGGTGEDQLAIRATGTLARRVVRAPASGAPSGRWTPTGTTLVTGGTGQIGPRLVRWLLDQGATDIVLTSRTATEHDFGEHVTVAACDIADRVALTALLTELADAGRPVRTVVHAAAVIELSSLDAASLDHVARVVGAKATGARNLHELATDLDSFVLYSSNAGLWGSGDHAAYVAANAYLAALAQHRRAAGLPATAIHWGKWPDSDEVRELFDSDDPFGARRSGLAHLDPDLAMTGLRRALDDDETVLALTGVRWERYYPVFASGRTTTLFDLVPEVAALTATPVAASTGIADRLRTLPATGRRQALLRIVRDEAAAVLGHTSTDALSERVAFRDAGFDSVTAVDLRNRLTAATGAALPATLVFDHPNPQALTEFLHAELFGATTNVPVTGRIDNTDADTDPDTGPDTDPIVVVSMACRFPGGVSSPEDLWRLVADGVDAVGPAPADRGWDIQAVGGFLADVAGFDAGFFGISPREAIGMDPQQRLLLETTWETVERAGIDMTTLRGTPTGVFVGGAYQDYGQIDADVHSVTGVSPSLMSGRISYLYGFEGPAVTLDTGCSSALVALHLACQSLRTGESTLAIAGGATVMASPAEFAGFGELDALSAQGRCKAFGADADGFGMAEGVGVLLLERLSDARRNGHPVLAVVAGSAVNQDGASNGLTAPNGPSQQRVIRAALAAAGLSPHDVDVVEAHGTGTKLGDPIEAGALLATYGVDRETPLYLGSVKSNIGHTQLASGAASLMKMVLALRHGVLPPTLHADEPSPHVDWSSGALHLLTAGLPWPEAGRPRRGGVSSFGISGTNVHVILEQAPADQEPDESPVGGSVPWLVSGRSAGALAAQAGRLVEVAEPVADVGWSLLRGRQAFEHRAVVLTDHEQGVATVADGATAPGVVTGTVVPGSAGPVFVFPGQGSQWQGMGTELLATSEVFRASIDDCAAALAPHVDWSLTDVISGAVDETLLSRVDVVQPALFAMMVSLAAVWRANGVEPAAVVGHSQGEIAAAHVAGALSLDDAAAVVALRSKALLPLGGRGGMVSLPCSLETASELIAPWGADISVAAVNGPLTVVVSGAAAALDELMAACERDGVRAKRISVDYASHSPHVEEIRDELVRVLAHVRPRQAAVPLYSTVTGEPIDTTTMDVRYWYRNLRTRVRLDTAVTALVADGYRTFVEVSPHPVLTSALTETCEAAGGEFVVVGTLRRDDGGAARLVTSFAQAWVAGVDVDWAQSFGAAGRRVDLPTYAFQRNRYWWEPAPDSRAGFGDTEFWDLVSDGDADSLAAALDVDPELARKVAPGLDAWRRRASERSTVDSWRYGIGWTPVRADGRTDGDWLVVLPAGHEDDPWVSAVLDALGARAVPVVAPDPAPDRAGLTGLISDAAATLAATGTAAHPAGILSLLGIVEQPLAGTPVPAGLAATVTLVQAVGDAGVDAPVWCVTRGAVSTGDHDPLTNPAQSAVWGYGRVAALELPGLWGGLVDLPPVVDDHVARRLDGVLAGTEDQVAIRSAGVFGRRLVHARPASRKRPFRPTGTVLITGGTGGVGGEVARWVAAAGAEHLLLTSRRGPDAPGAADLADELRATGARVTVTACDVADREALDALLDSVPAELPLTAVFHAAGGTDHDAEVRELDVPGLTSLFGAKVAGAVHLHELTALRGIELVDFVLFSSGAGVWGSGRQPGYAAANAYLDALAESRRATGRPATSVAWGAWGRVGIAAQADNDEQLVRRGVLAMDPALAVAALHGAVEDGAATLVVSNMDWSRFASSFTAVRPSPLVGDLPAVRALSEATPDDQVDQGALRSRLDGLRPAEREREMVELVRAEAGVVLGLDTTEPVPVARPFRDFGLDSVTAVELRNRLRAATGLTLSGGVVFDYPTATALASYLLAQLYPEDATSVADPDAEIRAALATIPVSRLRQAGVLDLVLSLASEDGGTGTGTDAEANGDSLDDLDGEDLLRLAGEITN</sequence>
<dbReference type="InterPro" id="IPR041618">
    <property type="entry name" value="PKS_DE"/>
</dbReference>
<dbReference type="InterPro" id="IPR014031">
    <property type="entry name" value="Ketoacyl_synth_C"/>
</dbReference>
<evidence type="ECO:0000256" key="5">
    <source>
        <dbReference type="ARBA" id="ARBA00022737"/>
    </source>
</evidence>
<dbReference type="SMART" id="SM00823">
    <property type="entry name" value="PKS_PP"/>
    <property type="match status" value="4"/>
</dbReference>
<dbReference type="Gene3D" id="3.30.70.250">
    <property type="entry name" value="Malonyl-CoA ACP transacylase, ACP-binding"/>
    <property type="match status" value="1"/>
</dbReference>
<evidence type="ECO:0000256" key="13">
    <source>
        <dbReference type="ARBA" id="ARBA00066981"/>
    </source>
</evidence>
<dbReference type="GO" id="GO:0031177">
    <property type="term" value="F:phosphopantetheine binding"/>
    <property type="evidence" value="ECO:0007669"/>
    <property type="project" value="InterPro"/>
</dbReference>
<evidence type="ECO:0000256" key="7">
    <source>
        <dbReference type="ARBA" id="ARBA00023268"/>
    </source>
</evidence>
<keyword evidence="3" id="KW-0597">Phosphoprotein</keyword>
<keyword evidence="5" id="KW-0677">Repeat</keyword>
<dbReference type="Gene3D" id="3.40.47.10">
    <property type="match status" value="4"/>
</dbReference>
<dbReference type="Gene3D" id="1.10.1200.10">
    <property type="entry name" value="ACP-like"/>
    <property type="match status" value="4"/>
</dbReference>
<dbReference type="Pfam" id="PF00550">
    <property type="entry name" value="PP-binding"/>
    <property type="match status" value="4"/>
</dbReference>
<comment type="cofactor">
    <cofactor evidence="1">
        <name>pantetheine 4'-phosphate</name>
        <dbReference type="ChEBI" id="CHEBI:47942"/>
    </cofactor>
</comment>
<dbReference type="GO" id="GO:0004312">
    <property type="term" value="F:fatty acid synthase activity"/>
    <property type="evidence" value="ECO:0007669"/>
    <property type="project" value="TreeGrafter"/>
</dbReference>
<dbReference type="SMART" id="SM00827">
    <property type="entry name" value="PKS_AT"/>
    <property type="match status" value="4"/>
</dbReference>
<dbReference type="Gene3D" id="3.40.366.10">
    <property type="entry name" value="Malonyl-Coenzyme A Acyl Carrier Protein, domain 2"/>
    <property type="match status" value="4"/>
</dbReference>
<evidence type="ECO:0000256" key="11">
    <source>
        <dbReference type="ARBA" id="ARBA00060622"/>
    </source>
</evidence>
<dbReference type="Pfam" id="PF16197">
    <property type="entry name" value="KAsynt_C_assoc"/>
    <property type="match status" value="4"/>
</dbReference>
<keyword evidence="4" id="KW-0808">Transferase</keyword>
<comment type="caution">
    <text evidence="16">The sequence shown here is derived from an EMBL/GenBank/DDBJ whole genome shotgun (WGS) entry which is preliminary data.</text>
</comment>
<dbReference type="EMBL" id="MSIF01000029">
    <property type="protein sequence ID" value="OLF05410.1"/>
    <property type="molecule type" value="Genomic_DNA"/>
</dbReference>
<evidence type="ECO:0000256" key="10">
    <source>
        <dbReference type="ARBA" id="ARBA00060158"/>
    </source>
</evidence>
<feature type="domain" description="Ketosynthase family 3 (KS3)" evidence="15">
    <location>
        <begin position="4264"/>
        <end position="4667"/>
    </location>
</feature>
<dbReference type="SUPFAM" id="SSF47336">
    <property type="entry name" value="ACP-like"/>
    <property type="match status" value="4"/>
</dbReference>